<reference evidence="2 3" key="1">
    <citation type="submission" date="2018-02" db="EMBL/GenBank/DDBJ databases">
        <title>Comparative genomes isolates from brazilian mangrove.</title>
        <authorList>
            <person name="Araujo J.E."/>
            <person name="Taketani R.G."/>
            <person name="Silva M.C.P."/>
            <person name="Loureco M.V."/>
            <person name="Andreote F.D."/>
        </authorList>
    </citation>
    <scope>NUCLEOTIDE SEQUENCE [LARGE SCALE GENOMIC DNA]</scope>
    <source>
        <strain evidence="2 3">Hex-1 MGV</strain>
    </source>
</reference>
<feature type="coiled-coil region" evidence="1">
    <location>
        <begin position="36"/>
        <end position="63"/>
    </location>
</feature>
<evidence type="ECO:0000313" key="3">
    <source>
        <dbReference type="Proteomes" id="UP000238322"/>
    </source>
</evidence>
<organism evidence="2 3">
    <name type="scientific">Blastopirellula marina</name>
    <dbReference type="NCBI Taxonomy" id="124"/>
    <lineage>
        <taxon>Bacteria</taxon>
        <taxon>Pseudomonadati</taxon>
        <taxon>Planctomycetota</taxon>
        <taxon>Planctomycetia</taxon>
        <taxon>Pirellulales</taxon>
        <taxon>Pirellulaceae</taxon>
        <taxon>Blastopirellula</taxon>
    </lineage>
</organism>
<dbReference type="EMBL" id="PUHY01000012">
    <property type="protein sequence ID" value="PQO32541.1"/>
    <property type="molecule type" value="Genomic_DNA"/>
</dbReference>
<dbReference type="AlphaFoldDB" id="A0A2S8FK65"/>
<accession>A0A2S8FK65</accession>
<dbReference type="Proteomes" id="UP000238322">
    <property type="component" value="Unassembled WGS sequence"/>
</dbReference>
<dbReference type="OrthoDB" id="290505at2"/>
<keyword evidence="1" id="KW-0175">Coiled coil</keyword>
<dbReference type="RefSeq" id="WP_105331552.1">
    <property type="nucleotide sequence ID" value="NZ_PUHY01000012.1"/>
</dbReference>
<gene>
    <name evidence="2" type="ORF">C5Y83_20215</name>
</gene>
<protein>
    <submittedName>
        <fullName evidence="2">Uncharacterized protein</fullName>
    </submittedName>
</protein>
<name>A0A2S8FK65_9BACT</name>
<evidence type="ECO:0000256" key="1">
    <source>
        <dbReference type="SAM" id="Coils"/>
    </source>
</evidence>
<sequence length="266" mass="30835">MSPYTKRILMLIPLALLAVSAGWIVYAKYEEQLVLNRSLKKRIANTQSQIEQVNQDAKHFEDDVIAKMKRNVPVHPVGNSPLNESTLKERGVPILLEQLLDERQAIALYAEHDLFRLNFTQEETTQVVTKLIDKLNDPQHVHHVTNVFWRLKVDPKEVVPKLVAAIDRDTFENLPIMSVRIRMFDPEYNLLPLFIEALKQQDVEGEELIRRGLMSRYFQRHELEKMLKRAIAESSDFQEVAQLQHWVEYVQAGPTQQPSTGPVTSY</sequence>
<evidence type="ECO:0000313" key="2">
    <source>
        <dbReference type="EMBL" id="PQO32541.1"/>
    </source>
</evidence>
<comment type="caution">
    <text evidence="2">The sequence shown here is derived from an EMBL/GenBank/DDBJ whole genome shotgun (WGS) entry which is preliminary data.</text>
</comment>
<proteinExistence type="predicted"/>